<feature type="domain" description="Ketoreductase" evidence="4">
    <location>
        <begin position="6"/>
        <end position="185"/>
    </location>
</feature>
<reference evidence="5 6" key="1">
    <citation type="submission" date="2018-10" db="EMBL/GenBank/DDBJ databases">
        <title>Sequencing the genomes of 1000 actinobacteria strains.</title>
        <authorList>
            <person name="Klenk H.-P."/>
        </authorList>
    </citation>
    <scope>NUCLEOTIDE SEQUENCE [LARGE SCALE GENOMIC DNA]</scope>
    <source>
        <strain evidence="5 6">DSM 44343</strain>
    </source>
</reference>
<evidence type="ECO:0000313" key="5">
    <source>
        <dbReference type="EMBL" id="RKR95154.1"/>
    </source>
</evidence>
<dbReference type="SMART" id="SM00822">
    <property type="entry name" value="PKS_KR"/>
    <property type="match status" value="1"/>
</dbReference>
<dbReference type="Pfam" id="PF00106">
    <property type="entry name" value="adh_short"/>
    <property type="match status" value="1"/>
</dbReference>
<dbReference type="RefSeq" id="WP_062799376.1">
    <property type="nucleotide sequence ID" value="NZ_CBCRXS010000004.1"/>
</dbReference>
<dbReference type="SUPFAM" id="SSF51735">
    <property type="entry name" value="NAD(P)-binding Rossmann-fold domains"/>
    <property type="match status" value="1"/>
</dbReference>
<dbReference type="GO" id="GO:0016020">
    <property type="term" value="C:membrane"/>
    <property type="evidence" value="ECO:0007669"/>
    <property type="project" value="TreeGrafter"/>
</dbReference>
<evidence type="ECO:0000313" key="6">
    <source>
        <dbReference type="Proteomes" id="UP000274762"/>
    </source>
</evidence>
<dbReference type="AlphaFoldDB" id="A0A495K3N8"/>
<dbReference type="PRINTS" id="PR00081">
    <property type="entry name" value="GDHRDH"/>
</dbReference>
<evidence type="ECO:0000259" key="4">
    <source>
        <dbReference type="SMART" id="SM00822"/>
    </source>
</evidence>
<dbReference type="PANTHER" id="PTHR44196:SF1">
    <property type="entry name" value="DEHYDROGENASE_REDUCTASE SDR FAMILY MEMBER 7B"/>
    <property type="match status" value="1"/>
</dbReference>
<dbReference type="OrthoDB" id="9810734at2"/>
<keyword evidence="2" id="KW-0560">Oxidoreductase</keyword>
<dbReference type="CDD" id="cd05233">
    <property type="entry name" value="SDR_c"/>
    <property type="match status" value="1"/>
</dbReference>
<dbReference type="Proteomes" id="UP000274762">
    <property type="component" value="Unassembled WGS sequence"/>
</dbReference>
<evidence type="ECO:0000256" key="2">
    <source>
        <dbReference type="ARBA" id="ARBA00023002"/>
    </source>
</evidence>
<evidence type="ECO:0000256" key="1">
    <source>
        <dbReference type="ARBA" id="ARBA00006484"/>
    </source>
</evidence>
<evidence type="ECO:0000256" key="3">
    <source>
        <dbReference type="RuleBase" id="RU000363"/>
    </source>
</evidence>
<comment type="similarity">
    <text evidence="1 3">Belongs to the short-chain dehydrogenases/reductases (SDR) family.</text>
</comment>
<gene>
    <name evidence="5" type="ORF">DFJ75_1965</name>
</gene>
<protein>
    <submittedName>
        <fullName evidence="5">Short-subunit dehydrogenase</fullName>
    </submittedName>
</protein>
<dbReference type="InterPro" id="IPR057326">
    <property type="entry name" value="KR_dom"/>
</dbReference>
<accession>A0A495K3N8</accession>
<name>A0A495K3N8_WILMA</name>
<dbReference type="InterPro" id="IPR002347">
    <property type="entry name" value="SDR_fam"/>
</dbReference>
<proteinExistence type="inferred from homology"/>
<dbReference type="InterPro" id="IPR036291">
    <property type="entry name" value="NAD(P)-bd_dom_sf"/>
</dbReference>
<dbReference type="PANTHER" id="PTHR44196">
    <property type="entry name" value="DEHYDROGENASE/REDUCTASE SDR FAMILY MEMBER 7B"/>
    <property type="match status" value="1"/>
</dbReference>
<comment type="caution">
    <text evidence="5">The sequence shown here is derived from an EMBL/GenBank/DDBJ whole genome shotgun (WGS) entry which is preliminary data.</text>
</comment>
<dbReference type="Gene3D" id="3.40.50.720">
    <property type="entry name" value="NAD(P)-binding Rossmann-like Domain"/>
    <property type="match status" value="1"/>
</dbReference>
<dbReference type="EMBL" id="RBKV01000001">
    <property type="protein sequence ID" value="RKR95154.1"/>
    <property type="molecule type" value="Genomic_DNA"/>
</dbReference>
<organism evidence="5 6">
    <name type="scientific">Williamsia marianensis</name>
    <dbReference type="NCBI Taxonomy" id="85044"/>
    <lineage>
        <taxon>Bacteria</taxon>
        <taxon>Bacillati</taxon>
        <taxon>Actinomycetota</taxon>
        <taxon>Actinomycetes</taxon>
        <taxon>Mycobacteriales</taxon>
        <taxon>Nocardiaceae</taxon>
        <taxon>Williamsia</taxon>
    </lineage>
</organism>
<dbReference type="GO" id="GO:0016491">
    <property type="term" value="F:oxidoreductase activity"/>
    <property type="evidence" value="ECO:0007669"/>
    <property type="project" value="UniProtKB-KW"/>
</dbReference>
<sequence>MDINKSLIVVTGASSGIGAQTARLLAHAGSHVVLVARNAEAIESIAIELREQGLQATAVAADLGRHEDAARMAQYVLERIGVPDAIVNNAGAGRFLRIEETDPAEAEEMMAAPYFAAFFTTRVFIEPMLVRGTGVVLMVNSPVSTMPWPGAVGYASARFALKGFTEALRQDLRGTGLVVSSVTPTRVNSPYFDNNPGAAEKIPKAEALLGSTTPDAVAHSILSTLERERRDVHLPWRWAMMAPIARAFPRPVAYVTARTGAQRP</sequence>
<dbReference type="PRINTS" id="PR00080">
    <property type="entry name" value="SDRFAMILY"/>
</dbReference>